<keyword evidence="9" id="KW-1185">Reference proteome</keyword>
<name>A0A8B6CY63_MYTGA</name>
<keyword evidence="4 8" id="KW-0560">Oxidoreductase</keyword>
<feature type="binding site" evidence="5">
    <location>
        <position position="102"/>
    </location>
    <ligand>
        <name>FAD</name>
        <dbReference type="ChEBI" id="CHEBI:57692"/>
    </ligand>
</feature>
<dbReference type="InterPro" id="IPR039261">
    <property type="entry name" value="FNR_nucleotide-bd"/>
</dbReference>
<dbReference type="Proteomes" id="UP000596742">
    <property type="component" value="Unassembled WGS sequence"/>
</dbReference>
<dbReference type="CDD" id="cd06183">
    <property type="entry name" value="cyt_b5_reduct_like"/>
    <property type="match status" value="1"/>
</dbReference>
<dbReference type="Pfam" id="PF00175">
    <property type="entry name" value="NAD_binding_1"/>
    <property type="match status" value="1"/>
</dbReference>
<organism evidence="8 9">
    <name type="scientific">Mytilus galloprovincialis</name>
    <name type="common">Mediterranean mussel</name>
    <dbReference type="NCBI Taxonomy" id="29158"/>
    <lineage>
        <taxon>Eukaryota</taxon>
        <taxon>Metazoa</taxon>
        <taxon>Spiralia</taxon>
        <taxon>Lophotrochozoa</taxon>
        <taxon>Mollusca</taxon>
        <taxon>Bivalvia</taxon>
        <taxon>Autobranchia</taxon>
        <taxon>Pteriomorphia</taxon>
        <taxon>Mytilida</taxon>
        <taxon>Mytiloidea</taxon>
        <taxon>Mytilidae</taxon>
        <taxon>Mytilinae</taxon>
        <taxon>Mytilus</taxon>
    </lineage>
</organism>
<evidence type="ECO:0000259" key="6">
    <source>
        <dbReference type="Pfam" id="PF00175"/>
    </source>
</evidence>
<protein>
    <submittedName>
        <fullName evidence="8">Cytochrome-b5 reductase</fullName>
        <ecNumber evidence="8">1.6.2.2</ecNumber>
    </submittedName>
</protein>
<feature type="domain" description="Oxidoreductase FAD/NAD(P)-binding" evidence="6">
    <location>
        <begin position="158"/>
        <end position="193"/>
    </location>
</feature>
<dbReference type="GO" id="GO:0005739">
    <property type="term" value="C:mitochondrion"/>
    <property type="evidence" value="ECO:0007669"/>
    <property type="project" value="TreeGrafter"/>
</dbReference>
<evidence type="ECO:0000256" key="3">
    <source>
        <dbReference type="ARBA" id="ARBA00022827"/>
    </source>
</evidence>
<feature type="binding site" evidence="5">
    <location>
        <position position="85"/>
    </location>
    <ligand>
        <name>FAD</name>
        <dbReference type="ChEBI" id="CHEBI:57692"/>
    </ligand>
</feature>
<dbReference type="Gene3D" id="3.40.50.80">
    <property type="entry name" value="Nucleotide-binding domain of ferredoxin-NADP reductase (FNR) module"/>
    <property type="match status" value="1"/>
</dbReference>
<dbReference type="PANTHER" id="PTHR19370">
    <property type="entry name" value="NADH-CYTOCHROME B5 REDUCTASE"/>
    <property type="match status" value="1"/>
</dbReference>
<dbReference type="AlphaFoldDB" id="A0A8B6CY63"/>
<dbReference type="SUPFAM" id="SSF63380">
    <property type="entry name" value="Riboflavin synthase domain-like"/>
    <property type="match status" value="1"/>
</dbReference>
<feature type="binding site" evidence="5">
    <location>
        <position position="105"/>
    </location>
    <ligand>
        <name>FAD</name>
        <dbReference type="ChEBI" id="CHEBI:57692"/>
    </ligand>
</feature>
<feature type="domain" description="Flavoprotein pyridine nucleotide cytochrome reductase-like FAD-binding" evidence="7">
    <location>
        <begin position="59"/>
        <end position="128"/>
    </location>
</feature>
<dbReference type="GO" id="GO:0090524">
    <property type="term" value="F:cytochrome-b5 reductase activity, acting on NADH"/>
    <property type="evidence" value="ECO:0007669"/>
    <property type="project" value="UniProtKB-EC"/>
</dbReference>
<dbReference type="Pfam" id="PF00970">
    <property type="entry name" value="FAD_binding_6"/>
    <property type="match status" value="1"/>
</dbReference>
<evidence type="ECO:0000256" key="2">
    <source>
        <dbReference type="ARBA" id="ARBA00022630"/>
    </source>
</evidence>
<keyword evidence="3 5" id="KW-0274">FAD</keyword>
<dbReference type="EMBL" id="UYJE01002572">
    <property type="protein sequence ID" value="VDI11972.1"/>
    <property type="molecule type" value="Genomic_DNA"/>
</dbReference>
<dbReference type="GO" id="GO:0071949">
    <property type="term" value="F:FAD binding"/>
    <property type="evidence" value="ECO:0007669"/>
    <property type="project" value="TreeGrafter"/>
</dbReference>
<evidence type="ECO:0000259" key="7">
    <source>
        <dbReference type="Pfam" id="PF00970"/>
    </source>
</evidence>
<feature type="binding site" evidence="5">
    <location>
        <position position="100"/>
    </location>
    <ligand>
        <name>FAD</name>
        <dbReference type="ChEBI" id="CHEBI:57692"/>
    </ligand>
</feature>
<dbReference type="InterPro" id="IPR001433">
    <property type="entry name" value="OxRdtase_FAD/NAD-bd"/>
</dbReference>
<dbReference type="EC" id="1.6.2.2" evidence="8"/>
<feature type="binding site" evidence="5">
    <location>
        <position position="84"/>
    </location>
    <ligand>
        <name>FAD</name>
        <dbReference type="ChEBI" id="CHEBI:57692"/>
    </ligand>
</feature>
<evidence type="ECO:0000256" key="4">
    <source>
        <dbReference type="ARBA" id="ARBA00023002"/>
    </source>
</evidence>
<gene>
    <name evidence="8" type="ORF">MGAL_10B082588</name>
</gene>
<sequence>ITSPVASTCITEETCIVEMRIWCKKIGTVNFIAAEGLLSLTRFDSIKYYEIIHNTYSIKHRLCSNFGQHIYLTVRSDGQMVIRPYTPVSCDDDKGYMDLVIKVYFKNLHPMFPEGVKISQYLDSMESMKRTKWSLGVFQIKSDKKAAPETVMTKKLGMIAGGTGITPMLQLARAIFKDKNDNTEISLLFANQAGSIVKDLLVLI</sequence>
<dbReference type="PRINTS" id="PR00406">
    <property type="entry name" value="CYTB5RDTASE"/>
</dbReference>
<feature type="binding site" evidence="5">
    <location>
        <position position="119"/>
    </location>
    <ligand>
        <name>FAD</name>
        <dbReference type="ChEBI" id="CHEBI:57692"/>
    </ligand>
</feature>
<comment type="caution">
    <text evidence="8">The sequence shown here is derived from an EMBL/GenBank/DDBJ whole genome shotgun (WGS) entry which is preliminary data.</text>
</comment>
<evidence type="ECO:0000313" key="9">
    <source>
        <dbReference type="Proteomes" id="UP000596742"/>
    </source>
</evidence>
<keyword evidence="2 5" id="KW-0285">Flavoprotein</keyword>
<feature type="non-terminal residue" evidence="8">
    <location>
        <position position="204"/>
    </location>
</feature>
<feature type="binding site" evidence="5">
    <location>
        <position position="118"/>
    </location>
    <ligand>
        <name>FAD</name>
        <dbReference type="ChEBI" id="CHEBI:57692"/>
    </ligand>
</feature>
<accession>A0A8B6CY63</accession>
<dbReference type="InterPro" id="IPR008333">
    <property type="entry name" value="Cbr1-like_FAD-bd_dom"/>
</dbReference>
<dbReference type="PANTHER" id="PTHR19370:SF185">
    <property type="entry name" value="NADH-CYTOCHROME B5 REDUCTASE"/>
    <property type="match status" value="1"/>
</dbReference>
<dbReference type="InterPro" id="IPR001834">
    <property type="entry name" value="CBR-like"/>
</dbReference>
<comment type="cofactor">
    <cofactor evidence="1 5">
        <name>FAD</name>
        <dbReference type="ChEBI" id="CHEBI:57692"/>
    </cofactor>
</comment>
<proteinExistence type="predicted"/>
<dbReference type="SUPFAM" id="SSF52343">
    <property type="entry name" value="Ferredoxin reductase-like, C-terminal NADP-linked domain"/>
    <property type="match status" value="1"/>
</dbReference>
<dbReference type="Gene3D" id="2.40.30.10">
    <property type="entry name" value="Translation factors"/>
    <property type="match status" value="1"/>
</dbReference>
<feature type="binding site" evidence="5">
    <location>
        <position position="117"/>
    </location>
    <ligand>
        <name>FAD</name>
        <dbReference type="ChEBI" id="CHEBI:57692"/>
    </ligand>
</feature>
<dbReference type="OrthoDB" id="432685at2759"/>
<reference evidence="8" key="1">
    <citation type="submission" date="2018-11" db="EMBL/GenBank/DDBJ databases">
        <authorList>
            <person name="Alioto T."/>
            <person name="Alioto T."/>
        </authorList>
    </citation>
    <scope>NUCLEOTIDE SEQUENCE</scope>
</reference>
<feature type="binding site" evidence="5">
    <location>
        <position position="83"/>
    </location>
    <ligand>
        <name>FAD</name>
        <dbReference type="ChEBI" id="CHEBI:57692"/>
    </ligand>
</feature>
<evidence type="ECO:0000256" key="5">
    <source>
        <dbReference type="PIRSR" id="PIRSR601834-1"/>
    </source>
</evidence>
<evidence type="ECO:0000256" key="1">
    <source>
        <dbReference type="ARBA" id="ARBA00001974"/>
    </source>
</evidence>
<feature type="binding site" evidence="5">
    <location>
        <position position="166"/>
    </location>
    <ligand>
        <name>FAD</name>
        <dbReference type="ChEBI" id="CHEBI:57692"/>
    </ligand>
</feature>
<evidence type="ECO:0000313" key="8">
    <source>
        <dbReference type="EMBL" id="VDI11972.1"/>
    </source>
</evidence>
<dbReference type="InterPro" id="IPR017938">
    <property type="entry name" value="Riboflavin_synthase-like_b-brl"/>
</dbReference>